<comment type="similarity">
    <text evidence="8 9">Belongs to the TRAP transporter small permease family.</text>
</comment>
<keyword evidence="2 9" id="KW-0813">Transport</keyword>
<feature type="transmembrane region" description="Helical" evidence="9">
    <location>
        <begin position="51"/>
        <end position="69"/>
    </location>
</feature>
<keyword evidence="6 9" id="KW-1133">Transmembrane helix</keyword>
<evidence type="ECO:0000256" key="8">
    <source>
        <dbReference type="ARBA" id="ARBA00038436"/>
    </source>
</evidence>
<comment type="caution">
    <text evidence="11">The sequence shown here is derived from an EMBL/GenBank/DDBJ whole genome shotgun (WGS) entry which is preliminary data.</text>
</comment>
<keyword evidence="12" id="KW-1185">Reference proteome</keyword>
<dbReference type="PANTHER" id="PTHR35011">
    <property type="entry name" value="2,3-DIKETO-L-GULONATE TRAP TRANSPORTER SMALL PERMEASE PROTEIN YIAM"/>
    <property type="match status" value="1"/>
</dbReference>
<keyword evidence="3" id="KW-1003">Cell membrane</keyword>
<evidence type="ECO:0000256" key="6">
    <source>
        <dbReference type="ARBA" id="ARBA00022989"/>
    </source>
</evidence>
<feature type="transmembrane region" description="Helical" evidence="9">
    <location>
        <begin position="90"/>
        <end position="108"/>
    </location>
</feature>
<dbReference type="GO" id="GO:0022857">
    <property type="term" value="F:transmembrane transporter activity"/>
    <property type="evidence" value="ECO:0007669"/>
    <property type="project" value="UniProtKB-UniRule"/>
</dbReference>
<sequence length="166" mass="18570">MYSVLRQFKTILDKSILTFCGIAIVTLVVTVTWQVFSRYVLNDPSSFTDELARYTMIWFGLAGASYLFGKNGHLAITLFIGSVKAKHRKYYHVLINLVSVAFISLAMVKGGLLLMSRTMMQFSPALQIPMAYVYLILPVSGVIMLIYLALNTAEVFAPTQNIKEGQ</sequence>
<comment type="subunit">
    <text evidence="9">The complex comprises the extracytoplasmic solute receptor protein and the two transmembrane proteins.</text>
</comment>
<evidence type="ECO:0000256" key="2">
    <source>
        <dbReference type="ARBA" id="ARBA00022448"/>
    </source>
</evidence>
<feature type="domain" description="Tripartite ATP-independent periplasmic transporters DctQ component" evidence="10">
    <location>
        <begin position="27"/>
        <end position="156"/>
    </location>
</feature>
<dbReference type="OrthoDB" id="2085311at2"/>
<keyword evidence="5 9" id="KW-0812">Transmembrane</keyword>
<comment type="subcellular location">
    <subcellularLocation>
        <location evidence="1 9">Cell inner membrane</location>
        <topology evidence="1 9">Multi-pass membrane protein</topology>
    </subcellularLocation>
</comment>
<accession>A0A4Y3I0K2</accession>
<evidence type="ECO:0000256" key="9">
    <source>
        <dbReference type="RuleBase" id="RU369079"/>
    </source>
</evidence>
<protein>
    <recommendedName>
        <fullName evidence="9">TRAP transporter small permease protein</fullName>
    </recommendedName>
</protein>
<comment type="function">
    <text evidence="9">Part of the tripartite ATP-independent periplasmic (TRAP) transport system.</text>
</comment>
<evidence type="ECO:0000256" key="4">
    <source>
        <dbReference type="ARBA" id="ARBA00022519"/>
    </source>
</evidence>
<dbReference type="GO" id="GO:0015740">
    <property type="term" value="P:C4-dicarboxylate transport"/>
    <property type="evidence" value="ECO:0007669"/>
    <property type="project" value="TreeGrafter"/>
</dbReference>
<feature type="transmembrane region" description="Helical" evidence="9">
    <location>
        <begin position="128"/>
        <end position="150"/>
    </location>
</feature>
<dbReference type="EMBL" id="BJLF01000033">
    <property type="protein sequence ID" value="GEA52973.1"/>
    <property type="molecule type" value="Genomic_DNA"/>
</dbReference>
<reference evidence="11 12" key="1">
    <citation type="submission" date="2019-06" db="EMBL/GenBank/DDBJ databases">
        <title>Whole genome shotgun sequence of Vibrio inusitatus NBRC 102082.</title>
        <authorList>
            <person name="Hosoyama A."/>
            <person name="Uohara A."/>
            <person name="Ohji S."/>
            <person name="Ichikawa N."/>
        </authorList>
    </citation>
    <scope>NUCLEOTIDE SEQUENCE [LARGE SCALE GENOMIC DNA]</scope>
    <source>
        <strain evidence="11 12">NBRC 102082</strain>
    </source>
</reference>
<organism evidence="11 12">
    <name type="scientific">Vibrio inusitatus NBRC 102082</name>
    <dbReference type="NCBI Taxonomy" id="1219070"/>
    <lineage>
        <taxon>Bacteria</taxon>
        <taxon>Pseudomonadati</taxon>
        <taxon>Pseudomonadota</taxon>
        <taxon>Gammaproteobacteria</taxon>
        <taxon>Vibrionales</taxon>
        <taxon>Vibrionaceae</taxon>
        <taxon>Vibrio</taxon>
    </lineage>
</organism>
<evidence type="ECO:0000259" key="10">
    <source>
        <dbReference type="Pfam" id="PF04290"/>
    </source>
</evidence>
<keyword evidence="7 9" id="KW-0472">Membrane</keyword>
<keyword evidence="4 9" id="KW-0997">Cell inner membrane</keyword>
<proteinExistence type="inferred from homology"/>
<dbReference type="Pfam" id="PF04290">
    <property type="entry name" value="DctQ"/>
    <property type="match status" value="1"/>
</dbReference>
<dbReference type="RefSeq" id="WP_141347368.1">
    <property type="nucleotide sequence ID" value="NZ_BJLF01000033.1"/>
</dbReference>
<dbReference type="AlphaFoldDB" id="A0A4Y3I0K2"/>
<evidence type="ECO:0000313" key="12">
    <source>
        <dbReference type="Proteomes" id="UP000318717"/>
    </source>
</evidence>
<gene>
    <name evidence="11" type="ORF">VIN01S_37770</name>
</gene>
<dbReference type="GO" id="GO:0005886">
    <property type="term" value="C:plasma membrane"/>
    <property type="evidence" value="ECO:0007669"/>
    <property type="project" value="UniProtKB-SubCell"/>
</dbReference>
<dbReference type="InterPro" id="IPR007387">
    <property type="entry name" value="TRAP_DctQ"/>
</dbReference>
<dbReference type="InterPro" id="IPR055348">
    <property type="entry name" value="DctQ"/>
</dbReference>
<evidence type="ECO:0000313" key="11">
    <source>
        <dbReference type="EMBL" id="GEA52973.1"/>
    </source>
</evidence>
<evidence type="ECO:0000256" key="3">
    <source>
        <dbReference type="ARBA" id="ARBA00022475"/>
    </source>
</evidence>
<dbReference type="Proteomes" id="UP000318717">
    <property type="component" value="Unassembled WGS sequence"/>
</dbReference>
<evidence type="ECO:0000256" key="1">
    <source>
        <dbReference type="ARBA" id="ARBA00004429"/>
    </source>
</evidence>
<dbReference type="PANTHER" id="PTHR35011:SF2">
    <property type="entry name" value="2,3-DIKETO-L-GULONATE TRAP TRANSPORTER SMALL PERMEASE PROTEIN YIAM"/>
    <property type="match status" value="1"/>
</dbReference>
<feature type="transmembrane region" description="Helical" evidence="9">
    <location>
        <begin position="16"/>
        <end position="36"/>
    </location>
</feature>
<name>A0A4Y3I0K2_9VIBR</name>
<evidence type="ECO:0000256" key="7">
    <source>
        <dbReference type="ARBA" id="ARBA00023136"/>
    </source>
</evidence>
<evidence type="ECO:0000256" key="5">
    <source>
        <dbReference type="ARBA" id="ARBA00022692"/>
    </source>
</evidence>